<dbReference type="RefSeq" id="WP_138943856.1">
    <property type="nucleotide sequence ID" value="NZ_CP045804.1"/>
</dbReference>
<accession>A0A857LSX2</accession>
<dbReference type="Gene3D" id="3.40.50.1010">
    <property type="entry name" value="5'-nuclease"/>
    <property type="match status" value="1"/>
</dbReference>
<dbReference type="AlphaFoldDB" id="A0A857LSX2"/>
<protein>
    <submittedName>
        <fullName evidence="1">Uncharacterized protein</fullName>
    </submittedName>
</protein>
<organism evidence="1">
    <name type="scientific">Gordonia amarae</name>
    <dbReference type="NCBI Taxonomy" id="36821"/>
    <lineage>
        <taxon>Bacteria</taxon>
        <taxon>Bacillati</taxon>
        <taxon>Actinomycetota</taxon>
        <taxon>Actinomycetes</taxon>
        <taxon>Mycobacteriales</taxon>
        <taxon>Gordoniaceae</taxon>
        <taxon>Gordonia</taxon>
    </lineage>
</organism>
<name>A0A857LSX2_9ACTN</name>
<sequence length="57" mass="6450">MRRVIDASTLVDAFLPVEAQLAARRTMKDHVLWTPSILDMEVMSAVWRLEITVVLPG</sequence>
<gene>
    <name evidence="1" type="ORF">GII30_20990</name>
</gene>
<proteinExistence type="predicted"/>
<reference evidence="1" key="1">
    <citation type="journal article" date="2021" name="Nat. Microbiol.">
        <title>Cocultivation of an ultrasmall environmental parasitic bacterium with lytic ability against bacteria associated with wastewater foams.</title>
        <authorList>
            <person name="Batinovic S."/>
            <person name="Rose J.J.A."/>
            <person name="Ratcliffe J."/>
            <person name="Seviour R.J."/>
            <person name="Petrovski S."/>
        </authorList>
    </citation>
    <scope>NUCLEOTIDE SEQUENCE</scope>
    <source>
        <strain evidence="1">CON44</strain>
    </source>
</reference>
<dbReference type="EMBL" id="CP045810">
    <property type="protein sequence ID" value="QHN41308.1"/>
    <property type="molecule type" value="Genomic_DNA"/>
</dbReference>
<evidence type="ECO:0000313" key="1">
    <source>
        <dbReference type="EMBL" id="QHN41308.1"/>
    </source>
</evidence>